<evidence type="ECO:0000256" key="2">
    <source>
        <dbReference type="ARBA" id="ARBA00006484"/>
    </source>
</evidence>
<evidence type="ECO:0000256" key="4">
    <source>
        <dbReference type="ARBA" id="ARBA00040781"/>
    </source>
</evidence>
<protein>
    <recommendedName>
        <fullName evidence="4">3-oxoacyl-[acyl-carrier-protein] reductase MabA</fullName>
    </recommendedName>
</protein>
<evidence type="ECO:0000256" key="1">
    <source>
        <dbReference type="ARBA" id="ARBA00004191"/>
    </source>
</evidence>
<dbReference type="InterPro" id="IPR002347">
    <property type="entry name" value="SDR_fam"/>
</dbReference>
<sequence>MLDGESTSEERWEEILMAASLEGSTALVTGATAGIGRAIASQLAALDAEVVVHGRSAQRGAQTVQEIQDAGGKARFVSADLSDPDETRRLAAEAGPVDILINNAGVYKFAGTAETDDAFFDEHVNLNLRAPYILVQQLVPAMSERGHGVVVNLSSIAAAIPARTGGIYGATKAAVELLTRVWADEFGRSGVRVNAVQAGPTETPGTAVTPGLTDGLGQLTTLGRAAAADEIANAVVFLVSPAASYINGAILQANGGQVAIAP</sequence>
<proteinExistence type="inferred from homology"/>
<dbReference type="SUPFAM" id="SSF51735">
    <property type="entry name" value="NAD(P)-binding Rossmann-fold domains"/>
    <property type="match status" value="1"/>
</dbReference>
<dbReference type="PANTHER" id="PTHR42879">
    <property type="entry name" value="3-OXOACYL-(ACYL-CARRIER-PROTEIN) REDUCTASE"/>
    <property type="match status" value="1"/>
</dbReference>
<dbReference type="CDD" id="cd05233">
    <property type="entry name" value="SDR_c"/>
    <property type="match status" value="1"/>
</dbReference>
<evidence type="ECO:0000313" key="6">
    <source>
        <dbReference type="EMBL" id="MFM1728620.1"/>
    </source>
</evidence>
<evidence type="ECO:0000313" key="7">
    <source>
        <dbReference type="Proteomes" id="UP001629744"/>
    </source>
</evidence>
<gene>
    <name evidence="6" type="ORF">ABEU19_002112</name>
</gene>
<comment type="caution">
    <text evidence="6">The sequence shown here is derived from an EMBL/GenBank/DDBJ whole genome shotgun (WGS) entry which is preliminary data.</text>
</comment>
<dbReference type="Proteomes" id="UP001629744">
    <property type="component" value="Unassembled WGS sequence"/>
</dbReference>
<dbReference type="InterPro" id="IPR036291">
    <property type="entry name" value="NAD(P)-bd_dom_sf"/>
</dbReference>
<dbReference type="PRINTS" id="PR00081">
    <property type="entry name" value="GDHRDH"/>
</dbReference>
<keyword evidence="3" id="KW-0134">Cell wall</keyword>
<comment type="similarity">
    <text evidence="2">Belongs to the short-chain dehydrogenases/reductases (SDR) family.</text>
</comment>
<dbReference type="Pfam" id="PF13561">
    <property type="entry name" value="adh_short_C2"/>
    <property type="match status" value="1"/>
</dbReference>
<dbReference type="InterPro" id="IPR020904">
    <property type="entry name" value="Sc_DH/Rdtase_CS"/>
</dbReference>
<evidence type="ECO:0000256" key="5">
    <source>
        <dbReference type="ARBA" id="ARBA00047400"/>
    </source>
</evidence>
<name>A0ABW9FSR3_9NOCA</name>
<dbReference type="Gene3D" id="3.40.50.720">
    <property type="entry name" value="NAD(P)-binding Rossmann-like Domain"/>
    <property type="match status" value="1"/>
</dbReference>
<accession>A0ABW9FSR3</accession>
<dbReference type="InterPro" id="IPR050259">
    <property type="entry name" value="SDR"/>
</dbReference>
<keyword evidence="3" id="KW-0964">Secreted</keyword>
<comment type="catalytic activity">
    <reaction evidence="5">
        <text>a (3R)-hydroxyacyl-[ACP] + NADP(+) = a 3-oxoacyl-[ACP] + NADPH + H(+)</text>
        <dbReference type="Rhea" id="RHEA:17397"/>
        <dbReference type="Rhea" id="RHEA-COMP:9916"/>
        <dbReference type="Rhea" id="RHEA-COMP:9945"/>
        <dbReference type="ChEBI" id="CHEBI:15378"/>
        <dbReference type="ChEBI" id="CHEBI:57783"/>
        <dbReference type="ChEBI" id="CHEBI:58349"/>
        <dbReference type="ChEBI" id="CHEBI:78776"/>
        <dbReference type="ChEBI" id="CHEBI:78827"/>
        <dbReference type="EC" id="1.1.1.100"/>
    </reaction>
    <physiologicalReaction direction="right-to-left" evidence="5">
        <dbReference type="Rhea" id="RHEA:17399"/>
    </physiologicalReaction>
</comment>
<evidence type="ECO:0000256" key="3">
    <source>
        <dbReference type="ARBA" id="ARBA00022512"/>
    </source>
</evidence>
<comment type="subcellular location">
    <subcellularLocation>
        <location evidence="1">Secreted</location>
        <location evidence="1">Cell wall</location>
    </subcellularLocation>
</comment>
<dbReference type="PRINTS" id="PR00080">
    <property type="entry name" value="SDRFAMILY"/>
</dbReference>
<dbReference type="PROSITE" id="PS00061">
    <property type="entry name" value="ADH_SHORT"/>
    <property type="match status" value="1"/>
</dbReference>
<dbReference type="EMBL" id="JBDLNU010000002">
    <property type="protein sequence ID" value="MFM1728620.1"/>
    <property type="molecule type" value="Genomic_DNA"/>
</dbReference>
<dbReference type="PANTHER" id="PTHR42879:SF2">
    <property type="entry name" value="3-OXOACYL-[ACYL-CARRIER-PROTEIN] REDUCTASE FABG"/>
    <property type="match status" value="1"/>
</dbReference>
<dbReference type="RefSeq" id="WP_348604995.1">
    <property type="nucleotide sequence ID" value="NZ_CP157276.1"/>
</dbReference>
<organism evidence="6 7">
    <name type="scientific">Prescottella soli</name>
    <dbReference type="NCBI Taxonomy" id="1543852"/>
    <lineage>
        <taxon>Bacteria</taxon>
        <taxon>Bacillati</taxon>
        <taxon>Actinomycetota</taxon>
        <taxon>Actinomycetes</taxon>
        <taxon>Mycobacteriales</taxon>
        <taxon>Nocardiaceae</taxon>
        <taxon>Prescottella</taxon>
    </lineage>
</organism>
<keyword evidence="7" id="KW-1185">Reference proteome</keyword>
<reference evidence="6 7" key="1">
    <citation type="submission" date="2023-11" db="EMBL/GenBank/DDBJ databases">
        <authorList>
            <person name="Val-Calvo J."/>
            <person name="Scortti M."/>
            <person name="Vazquez-Boland J."/>
        </authorList>
    </citation>
    <scope>NUCLEOTIDE SEQUENCE [LARGE SCALE GENOMIC DNA]</scope>
    <source>
        <strain evidence="6 7">DSM 46662</strain>
    </source>
</reference>